<protein>
    <submittedName>
        <fullName evidence="1">Uncharacterized protein</fullName>
    </submittedName>
</protein>
<sequence length="100" mass="11425">MVYGSVRPTVLRRLDTVHHSALRICSGAFLTSPVESLYVICRQLPLQLRREKLSALYFFRAMSVSMHPINQLTLPVGLRRLYDARPSHILPFCESQNTLA</sequence>
<reference evidence="1 2" key="1">
    <citation type="journal article" date="2019" name="Sci. Rep.">
        <title>Orb-weaving spider Araneus ventricosus genome elucidates the spidroin gene catalogue.</title>
        <authorList>
            <person name="Kono N."/>
            <person name="Nakamura H."/>
            <person name="Ohtoshi R."/>
            <person name="Moran D.A.P."/>
            <person name="Shinohara A."/>
            <person name="Yoshida Y."/>
            <person name="Fujiwara M."/>
            <person name="Mori M."/>
            <person name="Tomita M."/>
            <person name="Arakawa K."/>
        </authorList>
    </citation>
    <scope>NUCLEOTIDE SEQUENCE [LARGE SCALE GENOMIC DNA]</scope>
</reference>
<accession>A0A4Y2IU12</accession>
<organism evidence="1 2">
    <name type="scientific">Araneus ventricosus</name>
    <name type="common">Orbweaver spider</name>
    <name type="synonym">Epeira ventricosa</name>
    <dbReference type="NCBI Taxonomy" id="182803"/>
    <lineage>
        <taxon>Eukaryota</taxon>
        <taxon>Metazoa</taxon>
        <taxon>Ecdysozoa</taxon>
        <taxon>Arthropoda</taxon>
        <taxon>Chelicerata</taxon>
        <taxon>Arachnida</taxon>
        <taxon>Araneae</taxon>
        <taxon>Araneomorphae</taxon>
        <taxon>Entelegynae</taxon>
        <taxon>Araneoidea</taxon>
        <taxon>Araneidae</taxon>
        <taxon>Araneus</taxon>
    </lineage>
</organism>
<proteinExistence type="predicted"/>
<dbReference type="EMBL" id="BGPR01002940">
    <property type="protein sequence ID" value="GBM81361.1"/>
    <property type="molecule type" value="Genomic_DNA"/>
</dbReference>
<comment type="caution">
    <text evidence="1">The sequence shown here is derived from an EMBL/GenBank/DDBJ whole genome shotgun (WGS) entry which is preliminary data.</text>
</comment>
<keyword evidence="2" id="KW-1185">Reference proteome</keyword>
<evidence type="ECO:0000313" key="1">
    <source>
        <dbReference type="EMBL" id="GBM81361.1"/>
    </source>
</evidence>
<gene>
    <name evidence="1" type="ORF">AVEN_50820_1</name>
</gene>
<dbReference type="Proteomes" id="UP000499080">
    <property type="component" value="Unassembled WGS sequence"/>
</dbReference>
<dbReference type="AlphaFoldDB" id="A0A4Y2IU12"/>
<dbReference type="OrthoDB" id="6436497at2759"/>
<evidence type="ECO:0000313" key="2">
    <source>
        <dbReference type="Proteomes" id="UP000499080"/>
    </source>
</evidence>
<name>A0A4Y2IU12_ARAVE</name>